<dbReference type="Proteomes" id="UP000016932">
    <property type="component" value="Unassembled WGS sequence"/>
</dbReference>
<dbReference type="AlphaFoldDB" id="M3A2W0"/>
<feature type="transmembrane region" description="Helical" evidence="7">
    <location>
        <begin position="157"/>
        <end position="181"/>
    </location>
</feature>
<dbReference type="InterPro" id="IPR020846">
    <property type="entry name" value="MFS_dom"/>
</dbReference>
<dbReference type="eggNOG" id="KOG0254">
    <property type="taxonomic scope" value="Eukaryota"/>
</dbReference>
<reference evidence="9 10" key="1">
    <citation type="journal article" date="2012" name="PLoS Pathog.">
        <title>Diverse lifestyles and strategies of plant pathogenesis encoded in the genomes of eighteen Dothideomycetes fungi.</title>
        <authorList>
            <person name="Ohm R.A."/>
            <person name="Feau N."/>
            <person name="Henrissat B."/>
            <person name="Schoch C.L."/>
            <person name="Horwitz B.A."/>
            <person name="Barry K.W."/>
            <person name="Condon B.J."/>
            <person name="Copeland A.C."/>
            <person name="Dhillon B."/>
            <person name="Glaser F."/>
            <person name="Hesse C.N."/>
            <person name="Kosti I."/>
            <person name="LaButti K."/>
            <person name="Lindquist E.A."/>
            <person name="Lucas S."/>
            <person name="Salamov A.A."/>
            <person name="Bradshaw R.E."/>
            <person name="Ciuffetti L."/>
            <person name="Hamelin R.C."/>
            <person name="Kema G.H.J."/>
            <person name="Lawrence C."/>
            <person name="Scott J.A."/>
            <person name="Spatafora J.W."/>
            <person name="Turgeon B.G."/>
            <person name="de Wit P.J.G.M."/>
            <person name="Zhong S."/>
            <person name="Goodwin S.B."/>
            <person name="Grigoriev I.V."/>
        </authorList>
    </citation>
    <scope>NUCLEOTIDE SEQUENCE [LARGE SCALE GENOMIC DNA]</scope>
    <source>
        <strain evidence="9 10">CIRAD86</strain>
    </source>
</reference>
<feature type="transmembrane region" description="Helical" evidence="7">
    <location>
        <begin position="32"/>
        <end position="49"/>
    </location>
</feature>
<name>M3A2W0_PSEFD</name>
<evidence type="ECO:0000256" key="6">
    <source>
        <dbReference type="ARBA" id="ARBA00023136"/>
    </source>
</evidence>
<dbReference type="OrthoDB" id="8120565at2759"/>
<dbReference type="KEGG" id="pfj:MYCFIDRAFT_205173"/>
<evidence type="ECO:0000256" key="2">
    <source>
        <dbReference type="ARBA" id="ARBA00010992"/>
    </source>
</evidence>
<evidence type="ECO:0000256" key="5">
    <source>
        <dbReference type="ARBA" id="ARBA00022989"/>
    </source>
</evidence>
<evidence type="ECO:0000259" key="8">
    <source>
        <dbReference type="PROSITE" id="PS50850"/>
    </source>
</evidence>
<keyword evidence="3" id="KW-0813">Transport</keyword>
<dbReference type="Gene3D" id="1.20.1250.20">
    <property type="entry name" value="MFS general substrate transporter like domains"/>
    <property type="match status" value="1"/>
</dbReference>
<dbReference type="InterPro" id="IPR003663">
    <property type="entry name" value="Sugar/inositol_transpt"/>
</dbReference>
<evidence type="ECO:0000256" key="1">
    <source>
        <dbReference type="ARBA" id="ARBA00004141"/>
    </source>
</evidence>
<evidence type="ECO:0000256" key="7">
    <source>
        <dbReference type="SAM" id="Phobius"/>
    </source>
</evidence>
<gene>
    <name evidence="9" type="ORF">MYCFIDRAFT_205173</name>
</gene>
<sequence>MDAVPTTITVGSDYPTITYGPAGFQGLIKQPYVFALACFASLGGLLFGYDQGVISGVLVMNNFAGWSRSHVRRFHQRTHFGKTFSRKRSILYANFVFLIGSLLQAAAQNVSMIFHRKVFFFAGVSIGMLAMVTPLHLSELSPPEIRGALVTLQYEVAWRLPLALQCLPSVVLAIGTFFLPFSPRWLVNQGREKEAFETLVKLRRVPEDDPRLGREIFEIRVAYVFEQESLKAKYGDGASKFEIALQQYMELFTIGHLRKRTIIARGLQVVEQFTGINAIIYYAPTIFKALSLSSTSITLSATGVVGIINVLFTIPSLYFIDRVGRRKLLIIGAIGMSIAQLIVGSLFAAFKDSWSTHRAAGWVACTFVWIYIAFFAFQVGVIWIMPSEMMLRKIRFGTFYFFLVFCVILLGWSWWGIPETKVGVPIEEMDKIFGENEGEEDVRRMELIRTRLERQDGVVEQVVIAEVKGKE</sequence>
<dbReference type="Pfam" id="PF00083">
    <property type="entry name" value="Sugar_tr"/>
    <property type="match status" value="2"/>
</dbReference>
<dbReference type="PANTHER" id="PTHR48022:SF2">
    <property type="entry name" value="PLASTIDIC GLUCOSE TRANSPORTER 4"/>
    <property type="match status" value="1"/>
</dbReference>
<dbReference type="GeneID" id="19336362"/>
<dbReference type="HOGENOM" id="CLU_001265_30_12_1"/>
<dbReference type="GO" id="GO:0005351">
    <property type="term" value="F:carbohydrate:proton symporter activity"/>
    <property type="evidence" value="ECO:0007669"/>
    <property type="project" value="TreeGrafter"/>
</dbReference>
<feature type="transmembrane region" description="Helical" evidence="7">
    <location>
        <begin position="295"/>
        <end position="319"/>
    </location>
</feature>
<dbReference type="InterPro" id="IPR005829">
    <property type="entry name" value="Sugar_transporter_CS"/>
</dbReference>
<keyword evidence="5 7" id="KW-1133">Transmembrane helix</keyword>
<keyword evidence="10" id="KW-1185">Reference proteome</keyword>
<feature type="transmembrane region" description="Helical" evidence="7">
    <location>
        <begin position="118"/>
        <end position="137"/>
    </location>
</feature>
<dbReference type="PROSITE" id="PS00216">
    <property type="entry name" value="SUGAR_TRANSPORT_1"/>
    <property type="match status" value="1"/>
</dbReference>
<proteinExistence type="inferred from homology"/>
<dbReference type="InterPro" id="IPR005828">
    <property type="entry name" value="MFS_sugar_transport-like"/>
</dbReference>
<dbReference type="InterPro" id="IPR050360">
    <property type="entry name" value="MFS_Sugar_Transporters"/>
</dbReference>
<comment type="similarity">
    <text evidence="2">Belongs to the major facilitator superfamily. Sugar transporter (TC 2.A.1.1) family.</text>
</comment>
<feature type="domain" description="Major facilitator superfamily (MFS) profile" evidence="8">
    <location>
        <begin position="1"/>
        <end position="471"/>
    </location>
</feature>
<evidence type="ECO:0000313" key="9">
    <source>
        <dbReference type="EMBL" id="EME78776.1"/>
    </source>
</evidence>
<dbReference type="PANTHER" id="PTHR48022">
    <property type="entry name" value="PLASTIDIC GLUCOSE TRANSPORTER 4"/>
    <property type="match status" value="1"/>
</dbReference>
<keyword evidence="4 7" id="KW-0812">Transmembrane</keyword>
<dbReference type="RefSeq" id="XP_007931057.1">
    <property type="nucleotide sequence ID" value="XM_007932866.1"/>
</dbReference>
<feature type="transmembrane region" description="Helical" evidence="7">
    <location>
        <begin position="328"/>
        <end position="349"/>
    </location>
</feature>
<comment type="subcellular location">
    <subcellularLocation>
        <location evidence="1">Membrane</location>
        <topology evidence="1">Multi-pass membrane protein</topology>
    </subcellularLocation>
</comment>
<evidence type="ECO:0000313" key="10">
    <source>
        <dbReference type="Proteomes" id="UP000016932"/>
    </source>
</evidence>
<feature type="transmembrane region" description="Helical" evidence="7">
    <location>
        <begin position="396"/>
        <end position="415"/>
    </location>
</feature>
<feature type="transmembrane region" description="Helical" evidence="7">
    <location>
        <begin position="89"/>
        <end position="106"/>
    </location>
</feature>
<dbReference type="SUPFAM" id="SSF103473">
    <property type="entry name" value="MFS general substrate transporter"/>
    <property type="match status" value="1"/>
</dbReference>
<organism evidence="9 10">
    <name type="scientific">Pseudocercospora fijiensis (strain CIRAD86)</name>
    <name type="common">Black leaf streak disease fungus</name>
    <name type="synonym">Mycosphaerella fijiensis</name>
    <dbReference type="NCBI Taxonomy" id="383855"/>
    <lineage>
        <taxon>Eukaryota</taxon>
        <taxon>Fungi</taxon>
        <taxon>Dikarya</taxon>
        <taxon>Ascomycota</taxon>
        <taxon>Pezizomycotina</taxon>
        <taxon>Dothideomycetes</taxon>
        <taxon>Dothideomycetidae</taxon>
        <taxon>Mycosphaerellales</taxon>
        <taxon>Mycosphaerellaceae</taxon>
        <taxon>Pseudocercospora</taxon>
    </lineage>
</organism>
<evidence type="ECO:0000256" key="3">
    <source>
        <dbReference type="ARBA" id="ARBA00022448"/>
    </source>
</evidence>
<dbReference type="PROSITE" id="PS50850">
    <property type="entry name" value="MFS"/>
    <property type="match status" value="1"/>
</dbReference>
<dbReference type="GO" id="GO:0016020">
    <property type="term" value="C:membrane"/>
    <property type="evidence" value="ECO:0007669"/>
    <property type="project" value="UniProtKB-SubCell"/>
</dbReference>
<feature type="transmembrane region" description="Helical" evidence="7">
    <location>
        <begin position="262"/>
        <end position="283"/>
    </location>
</feature>
<keyword evidence="6 7" id="KW-0472">Membrane</keyword>
<dbReference type="EMBL" id="KB446563">
    <property type="protein sequence ID" value="EME78776.1"/>
    <property type="molecule type" value="Genomic_DNA"/>
</dbReference>
<dbReference type="VEuPathDB" id="FungiDB:MYCFIDRAFT_205173"/>
<protein>
    <recommendedName>
        <fullName evidence="8">Major facilitator superfamily (MFS) profile domain-containing protein</fullName>
    </recommendedName>
</protein>
<feature type="transmembrane region" description="Helical" evidence="7">
    <location>
        <begin position="361"/>
        <end position="384"/>
    </location>
</feature>
<evidence type="ECO:0000256" key="4">
    <source>
        <dbReference type="ARBA" id="ARBA00022692"/>
    </source>
</evidence>
<dbReference type="PRINTS" id="PR00171">
    <property type="entry name" value="SUGRTRNSPORT"/>
</dbReference>
<accession>M3A2W0</accession>
<dbReference type="InterPro" id="IPR036259">
    <property type="entry name" value="MFS_trans_sf"/>
</dbReference>